<name>A0ACC2JM66_9PEZI</name>
<protein>
    <submittedName>
        <fullName evidence="1">Uncharacterized protein</fullName>
    </submittedName>
</protein>
<keyword evidence="2" id="KW-1185">Reference proteome</keyword>
<proteinExistence type="predicted"/>
<organism evidence="1 2">
    <name type="scientific">Lasiodiplodia mahajangana</name>
    <dbReference type="NCBI Taxonomy" id="1108764"/>
    <lineage>
        <taxon>Eukaryota</taxon>
        <taxon>Fungi</taxon>
        <taxon>Dikarya</taxon>
        <taxon>Ascomycota</taxon>
        <taxon>Pezizomycotina</taxon>
        <taxon>Dothideomycetes</taxon>
        <taxon>Dothideomycetes incertae sedis</taxon>
        <taxon>Botryosphaeriales</taxon>
        <taxon>Botryosphaeriaceae</taxon>
        <taxon>Lasiodiplodia</taxon>
    </lineage>
</organism>
<dbReference type="EMBL" id="JAPUUL010001050">
    <property type="protein sequence ID" value="KAJ8128489.1"/>
    <property type="molecule type" value="Genomic_DNA"/>
</dbReference>
<dbReference type="Proteomes" id="UP001153332">
    <property type="component" value="Unassembled WGS sequence"/>
</dbReference>
<evidence type="ECO:0000313" key="1">
    <source>
        <dbReference type="EMBL" id="KAJ8128489.1"/>
    </source>
</evidence>
<reference evidence="1" key="1">
    <citation type="submission" date="2022-12" db="EMBL/GenBank/DDBJ databases">
        <title>Genome Sequence of Lasiodiplodia mahajangana.</title>
        <authorList>
            <person name="Buettner E."/>
        </authorList>
    </citation>
    <scope>NUCLEOTIDE SEQUENCE</scope>
    <source>
        <strain evidence="1">VT137</strain>
    </source>
</reference>
<evidence type="ECO:0000313" key="2">
    <source>
        <dbReference type="Proteomes" id="UP001153332"/>
    </source>
</evidence>
<gene>
    <name evidence="1" type="ORF">O1611_g5143</name>
</gene>
<accession>A0ACC2JM66</accession>
<comment type="caution">
    <text evidence="1">The sequence shown here is derived from an EMBL/GenBank/DDBJ whole genome shotgun (WGS) entry which is preliminary data.</text>
</comment>
<sequence length="139" mass="14862">MRFSLHALALYTAGASAAALAPRENYGTWNVHVQSPVCHVIYGCRQIFDIDGKGDAATGRPDILFAGCALGGGCTVDVDQWGGTAYSLINRVNEPEGQLTVTQIFWDETNEYRASGSVPFTGDAGEYQITITSLTSAPR</sequence>